<comment type="caution">
    <text evidence="1">The sequence shown here is derived from an EMBL/GenBank/DDBJ whole genome shotgun (WGS) entry which is preliminary data.</text>
</comment>
<dbReference type="EMBL" id="SRZC01000004">
    <property type="protein sequence ID" value="TGX83311.1"/>
    <property type="molecule type" value="Genomic_DNA"/>
</dbReference>
<gene>
    <name evidence="1" type="ORF">E5358_03375</name>
</gene>
<dbReference type="Proteomes" id="UP000308886">
    <property type="component" value="Unassembled WGS sequence"/>
</dbReference>
<accession>A0AC61QSG8</accession>
<evidence type="ECO:0000313" key="2">
    <source>
        <dbReference type="Proteomes" id="UP000308886"/>
    </source>
</evidence>
<organism evidence="1 2">
    <name type="scientific">Palleniella muris</name>
    <dbReference type="NCBI Taxonomy" id="3038145"/>
    <lineage>
        <taxon>Bacteria</taxon>
        <taxon>Pseudomonadati</taxon>
        <taxon>Bacteroidota</taxon>
        <taxon>Bacteroidia</taxon>
        <taxon>Bacteroidales</taxon>
        <taxon>Prevotellaceae</taxon>
        <taxon>Palleniella</taxon>
    </lineage>
</organism>
<protein>
    <submittedName>
        <fullName evidence="1">DUF5112 domain-containing protein</fullName>
    </submittedName>
</protein>
<reference evidence="1" key="1">
    <citation type="submission" date="2019-04" db="EMBL/GenBank/DDBJ databases">
        <title>Microbes associate with the intestines of laboratory mice.</title>
        <authorList>
            <person name="Navarre W."/>
            <person name="Wong E."/>
            <person name="Huang K."/>
            <person name="Tropini C."/>
            <person name="Ng K."/>
            <person name="Yu B."/>
        </authorList>
    </citation>
    <scope>NUCLEOTIDE SEQUENCE</scope>
    <source>
        <strain evidence="1">NM73_A23</strain>
    </source>
</reference>
<keyword evidence="2" id="KW-1185">Reference proteome</keyword>
<sequence length="1074" mass="123228">MSFISNITGRLSIIITMMGSLLSFYSCSDNDQVALRLNRIAYSQHYRSLEKTKLYADSVLTLPAASADQRAEALNNLAFHHIGKMQYAVADSLLRKVHQTTDNSIELLIASVQQMRICQRCSANKDYYQYRQNALQHLKRIKTEQPALSEHEQERLLYGESELYLVSSVYDYYVGNTDAAVASHLKVDSLVGLRRDTAQYVAFLYNIGSGGILRHGTKENIAHQELECLMLCYIISRENGYIYWCANVLQALSEQMMDNPNMEMPDERLARRYMGIDSIQGSFVPGTLADKALRLFKDYGDVYQQAAAWRTLSRCYIRIGDYPGAVYSLQQAVKGDSAIAQAPALMASIHEQFSIAFSAMDMKPESDRHRNTYLDLYENTRQDKQLEARAEQLGSQVQWLNILIYIIICVVAALLFLLLYLVMRRIRMTRAGKPLAKMSSMQEESRLGIADLEEKLEECEEQCAMTEHELSVLQETYAEHRAKMHLINSMTPLIDRMLHETSSLCGKAESEEVREGRRQYIVELVEQINSRNDFLTTWIKLRQGELSLHIESFPLQPLFDIIRKNAASYTHRGIRLEVEDTAETVKADRSLTLFMLNTLCDNARKFAARDGYVKVYARREGNGSMVEISVEDNGCGMTERQTERIFDVKPIADEVTRGMNTAGMSHGFGLINCKGIIEKYKKTNALFADCMTGVESEEGRGSRFFFRLPVGVKRLSMAVMAFALSFSAGAQDYVSLADSVYECNVKGRYSEALGFAKRCIEEINEDYVAGGGQRNDTLMFFDREMASSADMRWLNDSVPFDYQLLMSLRNEIAVSALALHEWDIYAYNNIIYTQMYKEYYADTTLADYCRRMQVTETNRNVAIVLLVLLLFLFLPVYYFAYYKYVIKDVRSAMDAMRRERRKREKQLAELRERNDRMAFERDRLHVLDNVMANSFSAIKHETMYYPSRIRQLLLDADADRSYCELDEVTRYYRAVYGILAQQAMANSRQKLPPAILMDILLRNLARLSGQRKADILPDESDGQYIIYRIDITRHDEARIRICTQIVRDLGEMFTLHRCGTTLEGSAFQVVAPKM</sequence>
<evidence type="ECO:0000313" key="1">
    <source>
        <dbReference type="EMBL" id="TGX83311.1"/>
    </source>
</evidence>
<proteinExistence type="predicted"/>
<name>A0AC61QSG8_9BACT</name>